<accession>A0AAW0DJ70</accession>
<keyword evidence="1" id="KW-0732">Signal</keyword>
<feature type="chain" id="PRO_5043911828" evidence="1">
    <location>
        <begin position="21"/>
        <end position="578"/>
    </location>
</feature>
<sequence length="578" mass="61291">MAWLWMWLTTCFVLLTVVCAANDWSTPCFHGDCSYDIPSSSEVSGTLRVWGAADAISDITPAAGWTILDCEKGALSQDVRLVCHDSSGCPHLVQSTGSVGKLVRLPESCGQSAFARVTREWLHQDQALPPELANRLRRRDGVLPEVKGLTLDTDFHSTELSQAGPVNFAIHGLTSSLPESPVPQRRSRLAPASPRTVQDRSVISVLQQAFQEFNSFNQASPLMQKLPEVNFKKTFPLFDEKVSCPANGKIPAFDASVSGSIDACIVANTTLAVTAVGTLMPSNFSKFGIVVGLDANLEGTLSLKGSAAAAVDSGKVQLFEVGIPGKNLILTIGPSFKVQGEVAANLDVELDLTVDLSYCISGAKFFYPPDTYHSNSGKFTPNNSPLNLSIAPALSSDASITAHIIPSLDFGIDAIGGLAKADLFIEFDTSSTVQASLDASADVTANISKPDVGVAAKSSLEGCVDIGAGLSINAGADVPQANELFKIFDVTPNINLFTKNFDFFKKCFGTQASKSSSRRDLQPVLLSDSKAAVLHLPLARRHGVSRRASNITCPASGPSKVVSVADSTISSSKIKLKD</sequence>
<proteinExistence type="predicted"/>
<evidence type="ECO:0000256" key="1">
    <source>
        <dbReference type="SAM" id="SignalP"/>
    </source>
</evidence>
<reference evidence="2 3" key="1">
    <citation type="journal article" date="2024" name="J Genomics">
        <title>Draft genome sequencing and assembly of Favolaschia claudopus CIRM-BRFM 2984 isolated from oak limbs.</title>
        <authorList>
            <person name="Navarro D."/>
            <person name="Drula E."/>
            <person name="Chaduli D."/>
            <person name="Cazenave R."/>
            <person name="Ahrendt S."/>
            <person name="Wang J."/>
            <person name="Lipzen A."/>
            <person name="Daum C."/>
            <person name="Barry K."/>
            <person name="Grigoriev I.V."/>
            <person name="Favel A."/>
            <person name="Rosso M.N."/>
            <person name="Martin F."/>
        </authorList>
    </citation>
    <scope>NUCLEOTIDE SEQUENCE [LARGE SCALE GENOMIC DNA]</scope>
    <source>
        <strain evidence="2 3">CIRM-BRFM 2984</strain>
    </source>
</reference>
<gene>
    <name evidence="2" type="ORF">R3P38DRAFT_3306279</name>
</gene>
<organism evidence="2 3">
    <name type="scientific">Favolaschia claudopus</name>
    <dbReference type="NCBI Taxonomy" id="2862362"/>
    <lineage>
        <taxon>Eukaryota</taxon>
        <taxon>Fungi</taxon>
        <taxon>Dikarya</taxon>
        <taxon>Basidiomycota</taxon>
        <taxon>Agaricomycotina</taxon>
        <taxon>Agaricomycetes</taxon>
        <taxon>Agaricomycetidae</taxon>
        <taxon>Agaricales</taxon>
        <taxon>Marasmiineae</taxon>
        <taxon>Mycenaceae</taxon>
        <taxon>Favolaschia</taxon>
    </lineage>
</organism>
<protein>
    <submittedName>
        <fullName evidence="2">Uncharacterized protein</fullName>
    </submittedName>
</protein>
<name>A0AAW0DJ70_9AGAR</name>
<dbReference type="Proteomes" id="UP001362999">
    <property type="component" value="Unassembled WGS sequence"/>
</dbReference>
<feature type="signal peptide" evidence="1">
    <location>
        <begin position="1"/>
        <end position="20"/>
    </location>
</feature>
<dbReference type="EMBL" id="JAWWNJ010000007">
    <property type="protein sequence ID" value="KAK7052595.1"/>
    <property type="molecule type" value="Genomic_DNA"/>
</dbReference>
<keyword evidence="3" id="KW-1185">Reference proteome</keyword>
<dbReference type="AlphaFoldDB" id="A0AAW0DJ70"/>
<evidence type="ECO:0000313" key="3">
    <source>
        <dbReference type="Proteomes" id="UP001362999"/>
    </source>
</evidence>
<evidence type="ECO:0000313" key="2">
    <source>
        <dbReference type="EMBL" id="KAK7052595.1"/>
    </source>
</evidence>
<comment type="caution">
    <text evidence="2">The sequence shown here is derived from an EMBL/GenBank/DDBJ whole genome shotgun (WGS) entry which is preliminary data.</text>
</comment>